<dbReference type="RefSeq" id="WP_310575757.1">
    <property type="nucleotide sequence ID" value="NZ_JAVKPK010000026.1"/>
</dbReference>
<protein>
    <submittedName>
        <fullName evidence="3">Inositol polyphosphate kinase family protein</fullName>
    </submittedName>
</protein>
<keyword evidence="2 3" id="KW-0418">Kinase</keyword>
<dbReference type="GO" id="GO:0016301">
    <property type="term" value="F:kinase activity"/>
    <property type="evidence" value="ECO:0007669"/>
    <property type="project" value="UniProtKB-KW"/>
</dbReference>
<dbReference type="Gene3D" id="3.30.470.160">
    <property type="entry name" value="Inositol polyphosphate kinase"/>
    <property type="match status" value="1"/>
</dbReference>
<dbReference type="Pfam" id="PF03770">
    <property type="entry name" value="IPK"/>
    <property type="match status" value="1"/>
</dbReference>
<reference evidence="4" key="1">
    <citation type="submission" date="2023-07" db="EMBL/GenBank/DDBJ databases">
        <title>Whole-genome sequencing of a new Methanosarcina sp. Z-7115.</title>
        <authorList>
            <person name="Zhilina T.N."/>
            <person name="Merkel A.Y."/>
        </authorList>
    </citation>
    <scope>NUCLEOTIDE SEQUENCE [LARGE SCALE GENOMIC DNA]</scope>
    <source>
        <strain evidence="4">Z-7115</strain>
    </source>
</reference>
<evidence type="ECO:0000256" key="2">
    <source>
        <dbReference type="ARBA" id="ARBA00022777"/>
    </source>
</evidence>
<sequence>MKRLISEAIGMQSINIIQMAGHVENFRRINEGRKIAKRTNQKEYEIYANPGELRDIIPATERTNRDDQEVSDMGENVIIMQNRFYGIEEQPHVALDIKIGKSTASRSQLLESGEKNRAGALFKEMKMKLYDIYTKSYTRGWRAIPIDDGNRAKIGRNSETFLREQLDRINVSKGAALRNIITQLYLIKKRLKQNQRTFIASSILIVIDLQHPENASAKLIDLAHPIDASNRLFQKYKESFDEGIISLITFVENYAAEQKV</sequence>
<organism evidence="3 4">
    <name type="scientific">Methanosarcina baikalica</name>
    <dbReference type="NCBI Taxonomy" id="3073890"/>
    <lineage>
        <taxon>Archaea</taxon>
        <taxon>Methanobacteriati</taxon>
        <taxon>Methanobacteriota</taxon>
        <taxon>Stenosarchaea group</taxon>
        <taxon>Methanomicrobia</taxon>
        <taxon>Methanosarcinales</taxon>
        <taxon>Methanosarcinaceae</taxon>
        <taxon>Methanosarcina</taxon>
    </lineage>
</organism>
<dbReference type="SUPFAM" id="SSF56104">
    <property type="entry name" value="SAICAR synthase-like"/>
    <property type="match status" value="1"/>
</dbReference>
<comment type="caution">
    <text evidence="3">The sequence shown here is derived from an EMBL/GenBank/DDBJ whole genome shotgun (WGS) entry which is preliminary data.</text>
</comment>
<evidence type="ECO:0000313" key="4">
    <source>
        <dbReference type="Proteomes" id="UP001246244"/>
    </source>
</evidence>
<accession>A0ABU2D168</accession>
<dbReference type="PANTHER" id="PTHR12400:SF21">
    <property type="entry name" value="KINASE"/>
    <property type="match status" value="1"/>
</dbReference>
<evidence type="ECO:0000313" key="3">
    <source>
        <dbReference type="EMBL" id="MDR7665731.1"/>
    </source>
</evidence>
<evidence type="ECO:0000256" key="1">
    <source>
        <dbReference type="ARBA" id="ARBA00022679"/>
    </source>
</evidence>
<keyword evidence="1" id="KW-0808">Transferase</keyword>
<dbReference type="PANTHER" id="PTHR12400">
    <property type="entry name" value="INOSITOL POLYPHOSPHATE KINASE"/>
    <property type="match status" value="1"/>
</dbReference>
<proteinExistence type="predicted"/>
<name>A0ABU2D168_9EURY</name>
<dbReference type="InterPro" id="IPR038286">
    <property type="entry name" value="IPK_sf"/>
</dbReference>
<dbReference type="Proteomes" id="UP001246244">
    <property type="component" value="Unassembled WGS sequence"/>
</dbReference>
<dbReference type="InterPro" id="IPR005522">
    <property type="entry name" value="IPK"/>
</dbReference>
<dbReference type="EMBL" id="JAVKPK010000026">
    <property type="protein sequence ID" value="MDR7665731.1"/>
    <property type="molecule type" value="Genomic_DNA"/>
</dbReference>
<keyword evidence="4" id="KW-1185">Reference proteome</keyword>
<gene>
    <name evidence="3" type="ORF">RG963_08090</name>
</gene>